<dbReference type="InterPro" id="IPR050321">
    <property type="entry name" value="Glycosyltr_2/OpgH_subfam"/>
</dbReference>
<dbReference type="InterPro" id="IPR029044">
    <property type="entry name" value="Nucleotide-diphossugar_trans"/>
</dbReference>
<dbReference type="Pfam" id="PF13632">
    <property type="entry name" value="Glyco_trans_2_3"/>
    <property type="match status" value="1"/>
</dbReference>
<evidence type="ECO:0000256" key="1">
    <source>
        <dbReference type="ARBA" id="ARBA00004141"/>
    </source>
</evidence>
<dbReference type="PANTHER" id="PTHR43867:SF2">
    <property type="entry name" value="CELLULOSE SYNTHASE CATALYTIC SUBUNIT A [UDP-FORMING]"/>
    <property type="match status" value="1"/>
</dbReference>
<keyword evidence="5 7" id="KW-1133">Transmembrane helix</keyword>
<feature type="transmembrane region" description="Helical" evidence="7">
    <location>
        <begin position="84"/>
        <end position="101"/>
    </location>
</feature>
<evidence type="ECO:0000259" key="8">
    <source>
        <dbReference type="Pfam" id="PF13632"/>
    </source>
</evidence>
<dbReference type="InterPro" id="IPR001173">
    <property type="entry name" value="Glyco_trans_2-like"/>
</dbReference>
<evidence type="ECO:0000256" key="5">
    <source>
        <dbReference type="ARBA" id="ARBA00022989"/>
    </source>
</evidence>
<feature type="domain" description="Glycosyltransferase 2-like" evidence="8">
    <location>
        <begin position="259"/>
        <end position="473"/>
    </location>
</feature>
<evidence type="ECO:0000256" key="4">
    <source>
        <dbReference type="ARBA" id="ARBA00022692"/>
    </source>
</evidence>
<keyword evidence="7" id="KW-0973">c-di-GMP</keyword>
<evidence type="ECO:0000256" key="2">
    <source>
        <dbReference type="ARBA" id="ARBA00022676"/>
    </source>
</evidence>
<comment type="cofactor">
    <cofactor evidence="7">
        <name>Mg(2+)</name>
        <dbReference type="ChEBI" id="CHEBI:18420"/>
    </cofactor>
</comment>
<evidence type="ECO:0000313" key="9">
    <source>
        <dbReference type="EMBL" id="QQP89061.1"/>
    </source>
</evidence>
<keyword evidence="10" id="KW-1185">Reference proteome</keyword>
<feature type="transmembrane region" description="Helical" evidence="7">
    <location>
        <begin position="534"/>
        <end position="558"/>
    </location>
</feature>
<accession>A0ABX7B3Z3</accession>
<dbReference type="PANTHER" id="PTHR43867">
    <property type="entry name" value="CELLULOSE SYNTHASE CATALYTIC SUBUNIT A [UDP-FORMING]"/>
    <property type="match status" value="1"/>
</dbReference>
<gene>
    <name evidence="9" type="primary">bcsA</name>
    <name evidence="9" type="ORF">IGS68_24160</name>
</gene>
<keyword evidence="7" id="KW-0997">Cell inner membrane</keyword>
<protein>
    <recommendedName>
        <fullName evidence="7">Cellulose synthase catalytic subunit [UDP-forming]</fullName>
        <ecNumber evidence="7">2.4.1.12</ecNumber>
    </recommendedName>
</protein>
<comment type="function">
    <text evidence="7">Catalytic subunit of cellulose synthase. It polymerizes uridine 5'-diphosphate glucose to cellulose.</text>
</comment>
<dbReference type="EC" id="2.4.1.12" evidence="7"/>
<keyword evidence="3 7" id="KW-0808">Transferase</keyword>
<reference evidence="9" key="1">
    <citation type="submission" date="2021-02" db="EMBL/GenBank/DDBJ databases">
        <title>Skermanella TT6 skin isolate.</title>
        <authorList>
            <person name="Lee K."/>
            <person name="Ganzorig M."/>
        </authorList>
    </citation>
    <scope>NUCLEOTIDE SEQUENCE</scope>
    <source>
        <strain evidence="9">TT6</strain>
    </source>
</reference>
<feature type="transmembrane region" description="Helical" evidence="7">
    <location>
        <begin position="33"/>
        <end position="52"/>
    </location>
</feature>
<feature type="transmembrane region" description="Helical" evidence="7">
    <location>
        <begin position="570"/>
        <end position="592"/>
    </location>
</feature>
<name>A0ABX7B3Z3_9PROT</name>
<comment type="subcellular location">
    <subcellularLocation>
        <location evidence="7">Cell inner membrane</location>
    </subcellularLocation>
    <subcellularLocation>
        <location evidence="1">Membrane</location>
        <topology evidence="1">Multi-pass membrane protein</topology>
    </subcellularLocation>
</comment>
<feature type="transmembrane region" description="Helical" evidence="7">
    <location>
        <begin position="497"/>
        <end position="514"/>
    </location>
</feature>
<feature type="transmembrane region" description="Helical" evidence="7">
    <location>
        <begin position="434"/>
        <end position="454"/>
    </location>
</feature>
<keyword evidence="4 7" id="KW-0812">Transmembrane</keyword>
<comment type="pathway">
    <text evidence="7">Glycan metabolism; bacterial cellulose biosynthesis.</text>
</comment>
<dbReference type="NCBIfam" id="TIGR03030">
    <property type="entry name" value="CelA"/>
    <property type="match status" value="1"/>
</dbReference>
<organism evidence="9 10">
    <name type="scientific">Skermanella cutis</name>
    <dbReference type="NCBI Taxonomy" id="2775420"/>
    <lineage>
        <taxon>Bacteria</taxon>
        <taxon>Pseudomonadati</taxon>
        <taxon>Pseudomonadota</taxon>
        <taxon>Alphaproteobacteria</taxon>
        <taxon>Rhodospirillales</taxon>
        <taxon>Azospirillaceae</taxon>
        <taxon>Skermanella</taxon>
    </lineage>
</organism>
<evidence type="ECO:0000256" key="3">
    <source>
        <dbReference type="ARBA" id="ARBA00022679"/>
    </source>
</evidence>
<keyword evidence="7" id="KW-1003">Cell membrane</keyword>
<sequence length="763" mass="83618">MNHLISTAAAARKTRPAGAGAVRRAPAPHRRTPLALTLLWTVHAVALVWFAAQDVGLEGQYLLGAAALAGLAVLHLFKPVGAVRVLLILLVAFVSIRYFTWRTLYTIPPVDSSGFIAGLLLYLAELQGMVVYMLGLFVNIRPLNRADAPLPQDPDRLPTVDILVPSYNEEPELLRVTLMAATQVAYPAEKLAIHLLDDGGTVQKRSDADPRKAAEALDRHETLKALCEELGVNYLTRERNNSAKAGNINAALAHTSGDLILILDADHVPTQDILQRTVGHFLKDPDLFLVQTPHFFINPDPVEHNLGTFGSEPGENEMFYGVIQKGLDSWNASFFCGSAAVLRRSHLMSVGGIAGTSITEDAETALDLHAKGYKSIYVDRPMVAGLSPETFSSFVVQRTRWAQGMFQILLLKNPAFKRGLTLAQRLCYLSSSTFWLFPFARLVFLVAPLFYLVFGLKVFEANLEEFYAFAVFHVVCSLTMSNYLFGRHRRPFVSDLYELLQAVFTFGALLSVLVNPRKPTFKVTPKAETVDQNFVSQLAKPFAVILAVLLGTTAIGVYRWIHFPLEREHLMIVMVWHLVNIVLATGAFGVMYERARHQVAGAIPRSKPLNLITPEGAVRATLVETTIETGRILVEGVQAQALALAGGKAAVQLVVPGRDELSSIPVMVVGSAPAAGHGLVLDVRYMPRDAEDDGDLVRLCYGDSAVWVAFQESRRKRVPILVGVLRLFLRGLKRSLAMAGAARPSSRRAEALGAASFEQPIGR</sequence>
<evidence type="ECO:0000256" key="7">
    <source>
        <dbReference type="RuleBase" id="RU365020"/>
    </source>
</evidence>
<dbReference type="SUPFAM" id="SSF53448">
    <property type="entry name" value="Nucleotide-diphospho-sugar transferases"/>
    <property type="match status" value="1"/>
</dbReference>
<keyword evidence="7" id="KW-0135">Cellulose biosynthesis</keyword>
<dbReference type="InterPro" id="IPR003919">
    <property type="entry name" value="Cell_synth_A"/>
</dbReference>
<dbReference type="Gene3D" id="3.90.550.10">
    <property type="entry name" value="Spore Coat Polysaccharide Biosynthesis Protein SpsA, Chain A"/>
    <property type="match status" value="1"/>
</dbReference>
<dbReference type="CDD" id="cd06421">
    <property type="entry name" value="CESA_CelA_like"/>
    <property type="match status" value="1"/>
</dbReference>
<evidence type="ECO:0000313" key="10">
    <source>
        <dbReference type="Proteomes" id="UP000595197"/>
    </source>
</evidence>
<proteinExistence type="predicted"/>
<feature type="transmembrane region" description="Helical" evidence="7">
    <location>
        <begin position="466"/>
        <end position="485"/>
    </location>
</feature>
<dbReference type="Proteomes" id="UP000595197">
    <property type="component" value="Chromosome"/>
</dbReference>
<feature type="transmembrane region" description="Helical" evidence="7">
    <location>
        <begin position="113"/>
        <end position="138"/>
    </location>
</feature>
<keyword evidence="2 7" id="KW-0328">Glycosyltransferase</keyword>
<feature type="transmembrane region" description="Helical" evidence="7">
    <location>
        <begin position="58"/>
        <end position="77"/>
    </location>
</feature>
<keyword evidence="6 7" id="KW-0472">Membrane</keyword>
<dbReference type="RefSeq" id="WP_201074816.1">
    <property type="nucleotide sequence ID" value="NZ_CP067420.1"/>
</dbReference>
<dbReference type="PRINTS" id="PR01439">
    <property type="entry name" value="CELLSNTHASEA"/>
</dbReference>
<dbReference type="EMBL" id="CP067420">
    <property type="protein sequence ID" value="QQP89061.1"/>
    <property type="molecule type" value="Genomic_DNA"/>
</dbReference>
<comment type="catalytic activity">
    <reaction evidence="7">
        <text>[(1-&gt;4)-beta-D-glucosyl](n) + UDP-alpha-D-glucose = [(1-&gt;4)-beta-D-glucosyl](n+1) + UDP + H(+)</text>
        <dbReference type="Rhea" id="RHEA:19929"/>
        <dbReference type="Rhea" id="RHEA-COMP:10033"/>
        <dbReference type="Rhea" id="RHEA-COMP:10034"/>
        <dbReference type="ChEBI" id="CHEBI:15378"/>
        <dbReference type="ChEBI" id="CHEBI:18246"/>
        <dbReference type="ChEBI" id="CHEBI:58223"/>
        <dbReference type="ChEBI" id="CHEBI:58885"/>
        <dbReference type="EC" id="2.4.1.12"/>
    </reaction>
</comment>
<evidence type="ECO:0000256" key="6">
    <source>
        <dbReference type="ARBA" id="ARBA00023136"/>
    </source>
</evidence>